<gene>
    <name evidence="10" type="ORF">ACHAWU_001658</name>
</gene>
<dbReference type="Pfam" id="PF24882">
    <property type="entry name" value="WHD_ORC2"/>
    <property type="match status" value="1"/>
</dbReference>
<comment type="caution">
    <text evidence="10">The sequence shown here is derived from an EMBL/GenBank/DDBJ whole genome shotgun (WGS) entry which is preliminary data.</text>
</comment>
<keyword evidence="5" id="KW-0863">Zinc-finger</keyword>
<evidence type="ECO:0000256" key="7">
    <source>
        <dbReference type="ARBA" id="ARBA00023242"/>
    </source>
</evidence>
<reference evidence="10 11" key="1">
    <citation type="submission" date="2024-10" db="EMBL/GenBank/DDBJ databases">
        <title>Updated reference genomes for cyclostephanoid diatoms.</title>
        <authorList>
            <person name="Roberts W.R."/>
            <person name="Alverson A.J."/>
        </authorList>
    </citation>
    <scope>NUCLEOTIDE SEQUENCE [LARGE SCALE GENOMIC DNA]</scope>
    <source>
        <strain evidence="10 11">AJA232-27</strain>
    </source>
</reference>
<accession>A0ABD3MIL5</accession>
<feature type="compositionally biased region" description="Low complexity" evidence="8">
    <location>
        <begin position="109"/>
        <end position="122"/>
    </location>
</feature>
<dbReference type="InterPro" id="IPR011011">
    <property type="entry name" value="Znf_FYVE_PHD"/>
</dbReference>
<keyword evidence="7" id="KW-0539">Nucleus</keyword>
<keyword evidence="3" id="KW-0235">DNA replication</keyword>
<evidence type="ECO:0000256" key="8">
    <source>
        <dbReference type="SAM" id="MobiDB-lite"/>
    </source>
</evidence>
<dbReference type="PANTHER" id="PTHR14052">
    <property type="entry name" value="ORIGIN RECOGNITION COMPLEX SUBUNIT 2"/>
    <property type="match status" value="1"/>
</dbReference>
<protein>
    <recommendedName>
        <fullName evidence="9">Zinc finger PHD-type domain-containing protein</fullName>
    </recommendedName>
</protein>
<evidence type="ECO:0000313" key="11">
    <source>
        <dbReference type="Proteomes" id="UP001530293"/>
    </source>
</evidence>
<dbReference type="SUPFAM" id="SSF57903">
    <property type="entry name" value="FYVE/PHD zinc finger"/>
    <property type="match status" value="2"/>
</dbReference>
<dbReference type="InterPro" id="IPR007220">
    <property type="entry name" value="ORC2"/>
</dbReference>
<dbReference type="AlphaFoldDB" id="A0ABD3MIL5"/>
<sequence length="994" mass="112027">MESNADVDSNSNANWLYRRCTTALISLQSHLSALELAIKVLKFIQSIEKDDDFDQFQLFKLLKHDCMSQKRDRDLQSFVYDVTERVSELREDTEFSEEALRKVAASSFTVGNGSSSSSVEPAASEEDGTNSEDISAPGADEKSSSDGNLLNGDKSTDNNKADSLEEVVETTECTVADVYTNDHCQQDVNFDELHCFQLRTRVLGLNIPTFNELWRYLQAAGWTYSNGKYHIPKDFEKSNGRTAYDTEGTTKRIYKHFNLDYSKCDEMTEQQSDGEYIDGGEGPEIFDNPNDLVTYLDEYCMTDYRATPSEILAQQIAQSTKSKAYKRRNLQLRYELLEVAYRDRVRKRQEQNADLSQSKYGHNHRPCDVCFKGPNILYPRVACRKCGLIVHTNCYGLSDHGKYEKNARTRAEVDAKGYFTCDVCMHSLVDDKQKVRYHASQSSGWRIHTHPNAICPLCVKNSIIGGMVRIVLDDDDRGNGVADEKNRKRKSRRSSDMSEIWVHLFCINALSSKIGSAAEIRIRDALAISGEIVQETESMRETTLRCEKCAKREGDLVACKGKCGRFYHRLCLQIDYLGNDVKKEHICLACRNDASKTTDNNLDVTSKMKSRNGNSSKASTRQRKGAEEVDQYFGKKSGKKSSKNNDGVSDIIVPTQQECIAEVKTLVLQSNAEVEFDKYEVQYQEQFQGWSFALATSQSILLYGLGSKISVLTSFGQHLAQEGDVISLNGYDPNIDMNAFLDCIDNIFCNGTEYQRSITQPTRDLNTNWLTKRATTIAKRIATTRSKPLFLLIHNIDGAGLRNVFAQEALAVLTASSNKNGSPLIRIAASVDNVNAAMVLWSPYVEHKFDWAWKKVHTYRPYIEEVRCMPQEESSKKIKRGKGSQTTGGGSAALKVLAYLAPRHTEALQALATLQLSNESNPVSYNTLRDECVKKMLTSSDVNLRNILKELTDHKIVGTERDKEGNELLFVPSEIPIRDILNFKLQGNNHMSNK</sequence>
<evidence type="ECO:0000259" key="9">
    <source>
        <dbReference type="SMART" id="SM00249"/>
    </source>
</evidence>
<dbReference type="Gene3D" id="3.30.40.10">
    <property type="entry name" value="Zinc/RING finger domain, C3HC4 (zinc finger)"/>
    <property type="match status" value="2"/>
</dbReference>
<evidence type="ECO:0000256" key="5">
    <source>
        <dbReference type="ARBA" id="ARBA00022771"/>
    </source>
</evidence>
<evidence type="ECO:0000256" key="1">
    <source>
        <dbReference type="ARBA" id="ARBA00004123"/>
    </source>
</evidence>
<feature type="domain" description="Zinc finger PHD-type" evidence="9">
    <location>
        <begin position="366"/>
        <end position="425"/>
    </location>
</feature>
<name>A0ABD3MIL5_9STRA</name>
<comment type="subcellular location">
    <subcellularLocation>
        <location evidence="1">Nucleus</location>
    </subcellularLocation>
</comment>
<feature type="region of interest" description="Disordered" evidence="8">
    <location>
        <begin position="109"/>
        <end position="163"/>
    </location>
</feature>
<dbReference type="SMART" id="SM00249">
    <property type="entry name" value="PHD"/>
    <property type="match status" value="2"/>
</dbReference>
<evidence type="ECO:0000256" key="4">
    <source>
        <dbReference type="ARBA" id="ARBA00022723"/>
    </source>
</evidence>
<dbReference type="GO" id="GO:0008270">
    <property type="term" value="F:zinc ion binding"/>
    <property type="evidence" value="ECO:0007669"/>
    <property type="project" value="UniProtKB-KW"/>
</dbReference>
<keyword evidence="4" id="KW-0479">Metal-binding</keyword>
<evidence type="ECO:0000256" key="2">
    <source>
        <dbReference type="ARBA" id="ARBA00007421"/>
    </source>
</evidence>
<feature type="domain" description="Zinc finger PHD-type" evidence="9">
    <location>
        <begin position="545"/>
        <end position="591"/>
    </location>
</feature>
<dbReference type="EMBL" id="JALLBG020000131">
    <property type="protein sequence ID" value="KAL3762713.1"/>
    <property type="molecule type" value="Genomic_DNA"/>
</dbReference>
<keyword evidence="6" id="KW-0862">Zinc</keyword>
<dbReference type="GO" id="GO:0006260">
    <property type="term" value="P:DNA replication"/>
    <property type="evidence" value="ECO:0007669"/>
    <property type="project" value="UniProtKB-KW"/>
</dbReference>
<dbReference type="PANTHER" id="PTHR14052:SF0">
    <property type="entry name" value="ORIGIN RECOGNITION COMPLEX SUBUNIT 2"/>
    <property type="match status" value="1"/>
</dbReference>
<feature type="region of interest" description="Disordered" evidence="8">
    <location>
        <begin position="601"/>
        <end position="647"/>
    </location>
</feature>
<evidence type="ECO:0000313" key="10">
    <source>
        <dbReference type="EMBL" id="KAL3762713.1"/>
    </source>
</evidence>
<keyword evidence="11" id="KW-1185">Reference proteome</keyword>
<evidence type="ECO:0000256" key="3">
    <source>
        <dbReference type="ARBA" id="ARBA00022705"/>
    </source>
</evidence>
<dbReference type="Proteomes" id="UP001530293">
    <property type="component" value="Unassembled WGS sequence"/>
</dbReference>
<dbReference type="InterPro" id="IPR013083">
    <property type="entry name" value="Znf_RING/FYVE/PHD"/>
</dbReference>
<proteinExistence type="inferred from homology"/>
<dbReference type="InterPro" id="IPR056772">
    <property type="entry name" value="RecA-like_ORC2"/>
</dbReference>
<feature type="compositionally biased region" description="Basic and acidic residues" evidence="8">
    <location>
        <begin position="154"/>
        <end position="163"/>
    </location>
</feature>
<dbReference type="InterPro" id="IPR001965">
    <property type="entry name" value="Znf_PHD"/>
</dbReference>
<comment type="similarity">
    <text evidence="2">Belongs to the ORC2 family.</text>
</comment>
<dbReference type="InterPro" id="IPR056773">
    <property type="entry name" value="WHD_ORC2"/>
</dbReference>
<dbReference type="Pfam" id="PF04084">
    <property type="entry name" value="RecA-like_ORC2"/>
    <property type="match status" value="1"/>
</dbReference>
<organism evidence="10 11">
    <name type="scientific">Discostella pseudostelligera</name>
    <dbReference type="NCBI Taxonomy" id="259834"/>
    <lineage>
        <taxon>Eukaryota</taxon>
        <taxon>Sar</taxon>
        <taxon>Stramenopiles</taxon>
        <taxon>Ochrophyta</taxon>
        <taxon>Bacillariophyta</taxon>
        <taxon>Coscinodiscophyceae</taxon>
        <taxon>Thalassiosirophycidae</taxon>
        <taxon>Stephanodiscales</taxon>
        <taxon>Stephanodiscaceae</taxon>
        <taxon>Discostella</taxon>
    </lineage>
</organism>
<evidence type="ECO:0000256" key="6">
    <source>
        <dbReference type="ARBA" id="ARBA00022833"/>
    </source>
</evidence>
<dbReference type="GO" id="GO:0005634">
    <property type="term" value="C:nucleus"/>
    <property type="evidence" value="ECO:0007669"/>
    <property type="project" value="UniProtKB-SubCell"/>
</dbReference>